<protein>
    <submittedName>
        <fullName evidence="1">TraR protein</fullName>
    </submittedName>
</protein>
<sequence>MSMEEQAQALELMEWEAINRSRPAPVKYQPGTHGYGPEFCRVDACGVEMPAARREWGFTICVGCKTLQEKAATHRRQ</sequence>
<accession>A0AAU6W212</accession>
<name>A0AAU6W212_9VIRU</name>
<evidence type="ECO:0000313" key="1">
    <source>
        <dbReference type="EMBL" id="XAI70614.1"/>
    </source>
</evidence>
<reference evidence="1" key="1">
    <citation type="journal article" date="2024" name="J. Gen. Virol.">
        <title>Novel phages of Pseudomonas syringae unveil numerous potential auxiliary metabolic genes.</title>
        <authorList>
            <person name="Feltin C."/>
            <person name="Garneau J.R."/>
            <person name="Morris C.E."/>
            <person name="Berard A."/>
            <person name="Torres-Barcelo C."/>
        </authorList>
    </citation>
    <scope>NUCLEOTIDE SEQUENCE</scope>
</reference>
<dbReference type="EMBL" id="PP179325">
    <property type="protein sequence ID" value="XAI70614.1"/>
    <property type="molecule type" value="Genomic_DNA"/>
</dbReference>
<proteinExistence type="predicted"/>
<organism evidence="1">
    <name type="scientific">Pseudomonas phage Touem01</name>
    <dbReference type="NCBI Taxonomy" id="3138548"/>
    <lineage>
        <taxon>Viruses</taxon>
    </lineage>
</organism>
<gene>
    <name evidence="1" type="primary">traR</name>
    <name evidence="1" type="ORF">Touem01_00085</name>
</gene>